<evidence type="ECO:0000256" key="8">
    <source>
        <dbReference type="ARBA" id="ARBA00022840"/>
    </source>
</evidence>
<keyword evidence="5" id="KW-0547">Nucleotide-binding</keyword>
<dbReference type="Gene3D" id="3.90.640.10">
    <property type="entry name" value="Actin, Chain A, domain 4"/>
    <property type="match status" value="1"/>
</dbReference>
<keyword evidence="14" id="KW-1185">Reference proteome</keyword>
<keyword evidence="8" id="KW-0067">ATP-binding</keyword>
<dbReference type="STRING" id="48709.A0A1D2MC52"/>
<keyword evidence="3" id="KW-0645">Protease</keyword>
<dbReference type="InterPro" id="IPR043129">
    <property type="entry name" value="ATPase_NBD"/>
</dbReference>
<dbReference type="GO" id="GO:0140662">
    <property type="term" value="F:ATP-dependent protein folding chaperone"/>
    <property type="evidence" value="ECO:0007669"/>
    <property type="project" value="InterPro"/>
</dbReference>
<evidence type="ECO:0000256" key="2">
    <source>
        <dbReference type="ARBA" id="ARBA00007381"/>
    </source>
</evidence>
<keyword evidence="6" id="KW-0378">Hydrolase</keyword>
<dbReference type="InterPro" id="IPR032456">
    <property type="entry name" value="Peptidase_M48_N"/>
</dbReference>
<name>A0A1D2MC52_ORCCI</name>
<comment type="similarity">
    <text evidence="2">Belongs to the heat shock protein 70 family.</text>
</comment>
<evidence type="ECO:0000256" key="6">
    <source>
        <dbReference type="ARBA" id="ARBA00022801"/>
    </source>
</evidence>
<dbReference type="InterPro" id="IPR013126">
    <property type="entry name" value="Hsp_70_fam"/>
</dbReference>
<gene>
    <name evidence="13" type="ORF">Ocin01_16162</name>
</gene>
<keyword evidence="7" id="KW-0862">Zinc</keyword>
<dbReference type="PRINTS" id="PR00301">
    <property type="entry name" value="HEATSHOCK70"/>
</dbReference>
<comment type="caution">
    <text evidence="13">The sequence shown here is derived from an EMBL/GenBank/DDBJ whole genome shotgun (WGS) entry which is preliminary data.</text>
</comment>
<keyword evidence="4" id="KW-0479">Metal-binding</keyword>
<evidence type="ECO:0000259" key="11">
    <source>
        <dbReference type="Pfam" id="PF01435"/>
    </source>
</evidence>
<sequence>MGIGEQITQFESIPPISIYWTIIVCIWVEYLFEPDGYITSANKLPTPLKDHMTLKSFEKARVYGIDKNNVSIVSEFYRKVVLTALLHYEGLYKGWVLTGPMLSGFGTGQPPGMLRLGEHLLQYSRHAVQQHGESIVNLLHLRPRGTTRLQQPNLWLLCQGLYQEDHRQRHHHLPNCRSDCQNRPGRRSILFRVAVSLFASSSFMVTFETTHHIAAFTAEGGGWLGTPLRISSRRTPRRPREWEDPTVQSDIKLFPFRVVEKNSKPHITVSTVQGEKTFAPEEISAMVLVKMKETAEAYLGKKVTHAVVTVPAYFNDAQRQATKDAGTIADSIINEPTAAAIAYGLDKKEGEKNVLVFDLGGGTFDVSLLTIDNGVFEVVATNGDTHLGSWSGYGLLHQALQEEEGQDNRAVQKLRREVEKAKRALSSAIRPGSRLRGEDFSETLTRAKFEELNMDLFRSTMKPVQKVLEDADMKKKDVDEIVLVGGSSRIPKIQQLVKREGAFQGINPDEAVAYGAAVKLNRLTPDDIERIIKVWLMDYYVFSSVRNCFCNVFDAEKFSDDDEKVKECVESRNELESYAYSLKNQIGDKDKLGAKLSNNDKAKLEEAVDESIKWLESNADAIAQSLRNKRNSLTTSHNQSSPNFINKGDLGQTLEQRLKIRTNSSAILRVFSWSPPLRSRIEALAAASSSTDQTLRGGLQEVCTFQRLYFMDSSTNKRIVLYDTLINGTCQKQRTRRRTKIRTRIKPSKRTRKRRKRRRTKRREGIRFGTLEAEPRGENIIISQANIFVIFCLFAFFYRNSALYEAFGFPKQSDMLILLGLIIVLQFLLQIINTAMGYLMNVLSRLFEFQADAYAIELGYGKFLKTSLIKLNNDNLGFPISDALYSAWHHSHPTLLQRLSAIDLLMTKSK</sequence>
<dbReference type="InterPro" id="IPR018181">
    <property type="entry name" value="Heat_shock_70_CS"/>
</dbReference>
<dbReference type="Proteomes" id="UP000094527">
    <property type="component" value="Unassembled WGS sequence"/>
</dbReference>
<dbReference type="PROSITE" id="PS00329">
    <property type="entry name" value="HSP70_2"/>
    <property type="match status" value="1"/>
</dbReference>
<dbReference type="Pfam" id="PF01435">
    <property type="entry name" value="Peptidase_M48"/>
    <property type="match status" value="1"/>
</dbReference>
<feature type="transmembrane region" description="Helical" evidence="10">
    <location>
        <begin position="780"/>
        <end position="798"/>
    </location>
</feature>
<keyword evidence="10" id="KW-0472">Membrane</keyword>
<keyword evidence="10" id="KW-0812">Transmembrane</keyword>
<evidence type="ECO:0000259" key="12">
    <source>
        <dbReference type="Pfam" id="PF16491"/>
    </source>
</evidence>
<evidence type="ECO:0000313" key="13">
    <source>
        <dbReference type="EMBL" id="ODM90519.1"/>
    </source>
</evidence>
<dbReference type="EMBL" id="LJIJ01001923">
    <property type="protein sequence ID" value="ODM90519.1"/>
    <property type="molecule type" value="Genomic_DNA"/>
</dbReference>
<evidence type="ECO:0000256" key="5">
    <source>
        <dbReference type="ARBA" id="ARBA00022741"/>
    </source>
</evidence>
<evidence type="ECO:0000256" key="3">
    <source>
        <dbReference type="ARBA" id="ARBA00022670"/>
    </source>
</evidence>
<feature type="transmembrane region" description="Helical" evidence="10">
    <location>
        <begin position="818"/>
        <end position="840"/>
    </location>
</feature>
<evidence type="ECO:0000256" key="4">
    <source>
        <dbReference type="ARBA" id="ARBA00022723"/>
    </source>
</evidence>
<proteinExistence type="inferred from homology"/>
<dbReference type="FunFam" id="3.30.420.40:FF:000545">
    <property type="entry name" value="Endoplasmic reticulum chaperone BiP"/>
    <property type="match status" value="1"/>
</dbReference>
<feature type="domain" description="Peptidase M48" evidence="11">
    <location>
        <begin position="779"/>
        <end position="903"/>
    </location>
</feature>
<evidence type="ECO:0000256" key="10">
    <source>
        <dbReference type="SAM" id="Phobius"/>
    </source>
</evidence>
<dbReference type="InterPro" id="IPR001915">
    <property type="entry name" value="Peptidase_M48"/>
</dbReference>
<evidence type="ECO:0000256" key="1">
    <source>
        <dbReference type="ARBA" id="ARBA00001947"/>
    </source>
</evidence>
<dbReference type="Pfam" id="PF00012">
    <property type="entry name" value="HSP70"/>
    <property type="match status" value="2"/>
</dbReference>
<evidence type="ECO:0000313" key="14">
    <source>
        <dbReference type="Proteomes" id="UP000094527"/>
    </source>
</evidence>
<dbReference type="SUPFAM" id="SSF100934">
    <property type="entry name" value="Heat shock protein 70kD (HSP70), C-terminal subdomain"/>
    <property type="match status" value="1"/>
</dbReference>
<evidence type="ECO:0000256" key="9">
    <source>
        <dbReference type="ARBA" id="ARBA00023049"/>
    </source>
</evidence>
<dbReference type="GO" id="GO:0005524">
    <property type="term" value="F:ATP binding"/>
    <property type="evidence" value="ECO:0007669"/>
    <property type="project" value="UniProtKB-KW"/>
</dbReference>
<dbReference type="Gene3D" id="1.20.1270.10">
    <property type="match status" value="1"/>
</dbReference>
<keyword evidence="13" id="KW-0346">Stress response</keyword>
<dbReference type="OrthoDB" id="360839at2759"/>
<dbReference type="Pfam" id="PF16491">
    <property type="entry name" value="Peptidase_M48_N"/>
    <property type="match status" value="1"/>
</dbReference>
<keyword evidence="10" id="KW-1133">Transmembrane helix</keyword>
<dbReference type="PROSITE" id="PS01036">
    <property type="entry name" value="HSP70_3"/>
    <property type="match status" value="1"/>
</dbReference>
<dbReference type="GO" id="GO:0006508">
    <property type="term" value="P:proteolysis"/>
    <property type="evidence" value="ECO:0007669"/>
    <property type="project" value="UniProtKB-KW"/>
</dbReference>
<evidence type="ECO:0000256" key="7">
    <source>
        <dbReference type="ARBA" id="ARBA00022833"/>
    </source>
</evidence>
<dbReference type="AlphaFoldDB" id="A0A1D2MC52"/>
<dbReference type="Gene3D" id="3.30.420.40">
    <property type="match status" value="2"/>
</dbReference>
<dbReference type="GO" id="GO:0004222">
    <property type="term" value="F:metalloendopeptidase activity"/>
    <property type="evidence" value="ECO:0007669"/>
    <property type="project" value="InterPro"/>
</dbReference>
<reference evidence="13 14" key="1">
    <citation type="journal article" date="2016" name="Genome Biol. Evol.">
        <title>Gene Family Evolution Reflects Adaptation to Soil Environmental Stressors in the Genome of the Collembolan Orchesella cincta.</title>
        <authorList>
            <person name="Faddeeva-Vakhrusheva A."/>
            <person name="Derks M.F."/>
            <person name="Anvar S.Y."/>
            <person name="Agamennone V."/>
            <person name="Suring W."/>
            <person name="Smit S."/>
            <person name="van Straalen N.M."/>
            <person name="Roelofs D."/>
        </authorList>
    </citation>
    <scope>NUCLEOTIDE SEQUENCE [LARGE SCALE GENOMIC DNA]</scope>
    <source>
        <tissue evidence="13">Mixed pool</tissue>
    </source>
</reference>
<dbReference type="SUPFAM" id="SSF53067">
    <property type="entry name" value="Actin-like ATPase domain"/>
    <property type="match status" value="2"/>
</dbReference>
<protein>
    <submittedName>
        <fullName evidence="13">Heat shock 70 kDa protein cognate 3</fullName>
    </submittedName>
</protein>
<feature type="domain" description="CAAX prenyl protease 1 N-terminal" evidence="12">
    <location>
        <begin position="42"/>
        <end position="100"/>
    </location>
</feature>
<dbReference type="PANTHER" id="PTHR19375">
    <property type="entry name" value="HEAT SHOCK PROTEIN 70KDA"/>
    <property type="match status" value="1"/>
</dbReference>
<accession>A0A1D2MC52</accession>
<comment type="cofactor">
    <cofactor evidence="1">
        <name>Zn(2+)</name>
        <dbReference type="ChEBI" id="CHEBI:29105"/>
    </cofactor>
</comment>
<organism evidence="13 14">
    <name type="scientific">Orchesella cincta</name>
    <name type="common">Springtail</name>
    <name type="synonym">Podura cincta</name>
    <dbReference type="NCBI Taxonomy" id="48709"/>
    <lineage>
        <taxon>Eukaryota</taxon>
        <taxon>Metazoa</taxon>
        <taxon>Ecdysozoa</taxon>
        <taxon>Arthropoda</taxon>
        <taxon>Hexapoda</taxon>
        <taxon>Collembola</taxon>
        <taxon>Entomobryomorpha</taxon>
        <taxon>Entomobryoidea</taxon>
        <taxon>Orchesellidae</taxon>
        <taxon>Orchesellinae</taxon>
        <taxon>Orchesella</taxon>
    </lineage>
</organism>
<dbReference type="GO" id="GO:0046872">
    <property type="term" value="F:metal ion binding"/>
    <property type="evidence" value="ECO:0007669"/>
    <property type="project" value="UniProtKB-KW"/>
</dbReference>
<dbReference type="InterPro" id="IPR029048">
    <property type="entry name" value="HSP70_C_sf"/>
</dbReference>
<keyword evidence="9" id="KW-0482">Metalloprotease</keyword>